<protein>
    <recommendedName>
        <fullName evidence="3">Endonuclease-reverse transcriptase</fullName>
    </recommendedName>
</protein>
<sequence length="189" mass="22388">MYERIEKEMEEGKNCCKIVMGDWNTVIGEGREENIVGKQLYTWKAPGDRYRCQIDYNMTEQRFRNGITKTCGLPGADIESDHILLMAIMNIRIKKFRMAKKKNIWNLCRIEEIGKEEFGKRIGNCMEKNKKEVEISEENWIRMKENITKKAKELIGYVKEYSRWVHEVLNTSIYENGATMKMLINNNHH</sequence>
<dbReference type="Proteomes" id="UP000792457">
    <property type="component" value="Unassembled WGS sequence"/>
</dbReference>
<organism evidence="1 2">
    <name type="scientific">Ladona fulva</name>
    <name type="common">Scarce chaser dragonfly</name>
    <name type="synonym">Libellula fulva</name>
    <dbReference type="NCBI Taxonomy" id="123851"/>
    <lineage>
        <taxon>Eukaryota</taxon>
        <taxon>Metazoa</taxon>
        <taxon>Ecdysozoa</taxon>
        <taxon>Arthropoda</taxon>
        <taxon>Hexapoda</taxon>
        <taxon>Insecta</taxon>
        <taxon>Pterygota</taxon>
        <taxon>Palaeoptera</taxon>
        <taxon>Odonata</taxon>
        <taxon>Epiprocta</taxon>
        <taxon>Anisoptera</taxon>
        <taxon>Libelluloidea</taxon>
        <taxon>Libellulidae</taxon>
        <taxon>Ladona</taxon>
    </lineage>
</organism>
<reference evidence="1" key="1">
    <citation type="submission" date="2013-04" db="EMBL/GenBank/DDBJ databases">
        <authorList>
            <person name="Qu J."/>
            <person name="Murali S.C."/>
            <person name="Bandaranaike D."/>
            <person name="Bellair M."/>
            <person name="Blankenburg K."/>
            <person name="Chao H."/>
            <person name="Dinh H."/>
            <person name="Doddapaneni H."/>
            <person name="Downs B."/>
            <person name="Dugan-Rocha S."/>
            <person name="Elkadiri S."/>
            <person name="Gnanaolivu R.D."/>
            <person name="Hernandez B."/>
            <person name="Javaid M."/>
            <person name="Jayaseelan J.C."/>
            <person name="Lee S."/>
            <person name="Li M."/>
            <person name="Ming W."/>
            <person name="Munidasa M."/>
            <person name="Muniz J."/>
            <person name="Nguyen L."/>
            <person name="Ongeri F."/>
            <person name="Osuji N."/>
            <person name="Pu L.-L."/>
            <person name="Puazo M."/>
            <person name="Qu C."/>
            <person name="Quiroz J."/>
            <person name="Raj R."/>
            <person name="Weissenberger G."/>
            <person name="Xin Y."/>
            <person name="Zou X."/>
            <person name="Han Y."/>
            <person name="Richards S."/>
            <person name="Worley K."/>
            <person name="Muzny D."/>
            <person name="Gibbs R."/>
        </authorList>
    </citation>
    <scope>NUCLEOTIDE SEQUENCE</scope>
    <source>
        <strain evidence="1">Sampled in the wild</strain>
    </source>
</reference>
<dbReference type="OrthoDB" id="412793at2759"/>
<dbReference type="SUPFAM" id="SSF56219">
    <property type="entry name" value="DNase I-like"/>
    <property type="match status" value="1"/>
</dbReference>
<accession>A0A8K0P412</accession>
<dbReference type="InterPro" id="IPR036691">
    <property type="entry name" value="Endo/exonu/phosph_ase_sf"/>
</dbReference>
<evidence type="ECO:0000313" key="1">
    <source>
        <dbReference type="EMBL" id="KAG8232297.1"/>
    </source>
</evidence>
<evidence type="ECO:0000313" key="2">
    <source>
        <dbReference type="Proteomes" id="UP000792457"/>
    </source>
</evidence>
<keyword evidence="2" id="KW-1185">Reference proteome</keyword>
<dbReference type="Gene3D" id="3.60.10.10">
    <property type="entry name" value="Endonuclease/exonuclease/phosphatase"/>
    <property type="match status" value="1"/>
</dbReference>
<gene>
    <name evidence="1" type="ORF">J437_LFUL011238</name>
</gene>
<proteinExistence type="predicted"/>
<dbReference type="AlphaFoldDB" id="A0A8K0P412"/>
<comment type="caution">
    <text evidence="1">The sequence shown here is derived from an EMBL/GenBank/DDBJ whole genome shotgun (WGS) entry which is preliminary data.</text>
</comment>
<name>A0A8K0P412_LADFU</name>
<reference evidence="1" key="2">
    <citation type="submission" date="2017-10" db="EMBL/GenBank/DDBJ databases">
        <title>Ladona fulva Genome sequencing and assembly.</title>
        <authorList>
            <person name="Murali S."/>
            <person name="Richards S."/>
            <person name="Bandaranaike D."/>
            <person name="Bellair M."/>
            <person name="Blankenburg K."/>
            <person name="Chao H."/>
            <person name="Dinh H."/>
            <person name="Doddapaneni H."/>
            <person name="Dugan-Rocha S."/>
            <person name="Elkadiri S."/>
            <person name="Gnanaolivu R."/>
            <person name="Hernandez B."/>
            <person name="Skinner E."/>
            <person name="Javaid M."/>
            <person name="Lee S."/>
            <person name="Li M."/>
            <person name="Ming W."/>
            <person name="Munidasa M."/>
            <person name="Muniz J."/>
            <person name="Nguyen L."/>
            <person name="Hughes D."/>
            <person name="Osuji N."/>
            <person name="Pu L.-L."/>
            <person name="Puazo M."/>
            <person name="Qu C."/>
            <person name="Quiroz J."/>
            <person name="Raj R."/>
            <person name="Weissenberger G."/>
            <person name="Xin Y."/>
            <person name="Zou X."/>
            <person name="Han Y."/>
            <person name="Worley K."/>
            <person name="Muzny D."/>
            <person name="Gibbs R."/>
        </authorList>
    </citation>
    <scope>NUCLEOTIDE SEQUENCE</scope>
    <source>
        <strain evidence="1">Sampled in the wild</strain>
    </source>
</reference>
<dbReference type="EMBL" id="KZ308609">
    <property type="protein sequence ID" value="KAG8232297.1"/>
    <property type="molecule type" value="Genomic_DNA"/>
</dbReference>
<evidence type="ECO:0008006" key="3">
    <source>
        <dbReference type="Google" id="ProtNLM"/>
    </source>
</evidence>